<gene>
    <name evidence="9" type="ORF">BCR35DRAFT_302480</name>
</gene>
<evidence type="ECO:0000313" key="10">
    <source>
        <dbReference type="Proteomes" id="UP000193467"/>
    </source>
</evidence>
<feature type="transmembrane region" description="Helical" evidence="7">
    <location>
        <begin position="324"/>
        <end position="351"/>
    </location>
</feature>
<accession>A0A1Y2FRV9</accession>
<keyword evidence="4 7" id="KW-1133">Transmembrane helix</keyword>
<keyword evidence="5 7" id="KW-0472">Membrane</keyword>
<feature type="transmembrane region" description="Helical" evidence="7">
    <location>
        <begin position="285"/>
        <end position="303"/>
    </location>
</feature>
<dbReference type="EMBL" id="MCGR01000014">
    <property type="protein sequence ID" value="ORY86742.1"/>
    <property type="molecule type" value="Genomic_DNA"/>
</dbReference>
<dbReference type="AlphaFoldDB" id="A0A1Y2FRV9"/>
<feature type="transmembrane region" description="Helical" evidence="7">
    <location>
        <begin position="363"/>
        <end position="381"/>
    </location>
</feature>
<comment type="subcellular location">
    <subcellularLocation>
        <location evidence="1">Endomembrane system</location>
        <topology evidence="1">Multi-pass membrane protein</topology>
    </subcellularLocation>
</comment>
<feature type="transmembrane region" description="Helical" evidence="7">
    <location>
        <begin position="252"/>
        <end position="273"/>
    </location>
</feature>
<dbReference type="PANTHER" id="PTHR23501">
    <property type="entry name" value="MAJOR FACILITATOR SUPERFAMILY"/>
    <property type="match status" value="1"/>
</dbReference>
<dbReference type="Gene3D" id="1.20.1720.10">
    <property type="entry name" value="Multidrug resistance protein D"/>
    <property type="match status" value="1"/>
</dbReference>
<evidence type="ECO:0000256" key="5">
    <source>
        <dbReference type="ARBA" id="ARBA00023136"/>
    </source>
</evidence>
<feature type="transmembrane region" description="Helical" evidence="7">
    <location>
        <begin position="522"/>
        <end position="545"/>
    </location>
</feature>
<dbReference type="STRING" id="106004.A0A1Y2FRV9"/>
<feature type="transmembrane region" description="Helical" evidence="7">
    <location>
        <begin position="94"/>
        <end position="112"/>
    </location>
</feature>
<keyword evidence="10" id="KW-1185">Reference proteome</keyword>
<feature type="compositionally biased region" description="Polar residues" evidence="6">
    <location>
        <begin position="23"/>
        <end position="33"/>
    </location>
</feature>
<evidence type="ECO:0000256" key="2">
    <source>
        <dbReference type="ARBA" id="ARBA00022448"/>
    </source>
</evidence>
<sequence>MTSERSPLLASTGATAPRDLRTASGQSSETTTLAGDDVAAGKGEVVSALGLPTRKKVLILAGTFLAVFLSAIDMTITATLVQPIAASFHASHESSWLGTSFLLANITFTPLYGRLCDIIGRRAANASAIFLFTFGTALCAIAPSMKWLIAARFIAGAGGGGIMTTGSIVVSDLFPLKQRGLVGSVSGAIWALGGALGGPLGGFVTDAFGWRAAFIFQVPLLILALLSGLRNINYSAIGARSGETVKQKLRRIDFAGCGLIFIAFGSFLVSLSLRNNEQLPWSNPWVILSTAIAPVFVVAFVVVEAKFAVEPILPLKLLSQRTPFFAMAVTIFVAVCNFGIMYHLPIFFLAIKGATAGEAGAHLLPTSIGNVIGGFIAGFVLHRTGKYYVPSAVAGFGAVLAVLFISQLTSTSSSYHQWFSVFPMGFGFVYMLNSSFIALLAATDNAAVPALTGALWLFRSAGQVVGVASTSAIMQGVLAVTLEQRITGKGSAKIIKLIREDSSKIATLSPELRAAAREAYALALRWVFLFCALFAFLAWLSNLFIPPLSVEEKEPKVTPAPPAEEEA</sequence>
<feature type="transmembrane region" description="Helical" evidence="7">
    <location>
        <begin position="124"/>
        <end position="143"/>
    </location>
</feature>
<dbReference type="GO" id="GO:0015174">
    <property type="term" value="F:basic amino acid transmembrane transporter activity"/>
    <property type="evidence" value="ECO:0007669"/>
    <property type="project" value="TreeGrafter"/>
</dbReference>
<protein>
    <submittedName>
        <fullName evidence="9">Major facilitator superfamily domain-containing protein</fullName>
    </submittedName>
</protein>
<comment type="caution">
    <text evidence="9">The sequence shown here is derived from an EMBL/GenBank/DDBJ whole genome shotgun (WGS) entry which is preliminary data.</text>
</comment>
<dbReference type="SUPFAM" id="SSF103473">
    <property type="entry name" value="MFS general substrate transporter"/>
    <property type="match status" value="1"/>
</dbReference>
<dbReference type="InterPro" id="IPR020846">
    <property type="entry name" value="MFS_dom"/>
</dbReference>
<evidence type="ECO:0000256" key="4">
    <source>
        <dbReference type="ARBA" id="ARBA00022989"/>
    </source>
</evidence>
<dbReference type="Gene3D" id="1.20.1250.20">
    <property type="entry name" value="MFS general substrate transporter like domains"/>
    <property type="match status" value="1"/>
</dbReference>
<dbReference type="PANTHER" id="PTHR23501:SF191">
    <property type="entry name" value="VACUOLAR BASIC AMINO ACID TRANSPORTER 4"/>
    <property type="match status" value="1"/>
</dbReference>
<feature type="transmembrane region" description="Helical" evidence="7">
    <location>
        <begin position="57"/>
        <end position="82"/>
    </location>
</feature>
<proteinExistence type="predicted"/>
<keyword evidence="2" id="KW-0813">Transport</keyword>
<evidence type="ECO:0000256" key="3">
    <source>
        <dbReference type="ARBA" id="ARBA00022692"/>
    </source>
</evidence>
<evidence type="ECO:0000256" key="6">
    <source>
        <dbReference type="SAM" id="MobiDB-lite"/>
    </source>
</evidence>
<dbReference type="InterPro" id="IPR036259">
    <property type="entry name" value="MFS_trans_sf"/>
</dbReference>
<reference evidence="9 10" key="1">
    <citation type="submission" date="2016-07" db="EMBL/GenBank/DDBJ databases">
        <title>Pervasive Adenine N6-methylation of Active Genes in Fungi.</title>
        <authorList>
            <consortium name="DOE Joint Genome Institute"/>
            <person name="Mondo S.J."/>
            <person name="Dannebaum R.O."/>
            <person name="Kuo R.C."/>
            <person name="Labutti K."/>
            <person name="Haridas S."/>
            <person name="Kuo A."/>
            <person name="Salamov A."/>
            <person name="Ahrendt S.R."/>
            <person name="Lipzen A."/>
            <person name="Sullivan W."/>
            <person name="Andreopoulos W.B."/>
            <person name="Clum A."/>
            <person name="Lindquist E."/>
            <person name="Daum C."/>
            <person name="Ramamoorthy G.K."/>
            <person name="Gryganskyi A."/>
            <person name="Culley D."/>
            <person name="Magnuson J.K."/>
            <person name="James T.Y."/>
            <person name="O'Malley M.A."/>
            <person name="Stajich J.E."/>
            <person name="Spatafora J.W."/>
            <person name="Visel A."/>
            <person name="Grigoriev I.V."/>
        </authorList>
    </citation>
    <scope>NUCLEOTIDE SEQUENCE [LARGE SCALE GENOMIC DNA]</scope>
    <source>
        <strain evidence="9 10">62-1032</strain>
    </source>
</reference>
<evidence type="ECO:0000313" key="9">
    <source>
        <dbReference type="EMBL" id="ORY86742.1"/>
    </source>
</evidence>
<dbReference type="InterPro" id="IPR011701">
    <property type="entry name" value="MFS"/>
</dbReference>
<name>A0A1Y2FRV9_9BASI</name>
<feature type="transmembrane region" description="Helical" evidence="7">
    <location>
        <begin position="149"/>
        <end position="169"/>
    </location>
</feature>
<feature type="region of interest" description="Disordered" evidence="6">
    <location>
        <begin position="1"/>
        <end position="33"/>
    </location>
</feature>
<feature type="transmembrane region" description="Helical" evidence="7">
    <location>
        <begin position="415"/>
        <end position="432"/>
    </location>
</feature>
<organism evidence="9 10">
    <name type="scientific">Leucosporidium creatinivorum</name>
    <dbReference type="NCBI Taxonomy" id="106004"/>
    <lineage>
        <taxon>Eukaryota</taxon>
        <taxon>Fungi</taxon>
        <taxon>Dikarya</taxon>
        <taxon>Basidiomycota</taxon>
        <taxon>Pucciniomycotina</taxon>
        <taxon>Microbotryomycetes</taxon>
        <taxon>Leucosporidiales</taxon>
        <taxon>Leucosporidium</taxon>
    </lineage>
</organism>
<feature type="domain" description="Major facilitator superfamily (MFS) profile" evidence="8">
    <location>
        <begin position="59"/>
        <end position="550"/>
    </location>
</feature>
<dbReference type="GO" id="GO:0012505">
    <property type="term" value="C:endomembrane system"/>
    <property type="evidence" value="ECO:0007669"/>
    <property type="project" value="UniProtKB-SubCell"/>
</dbReference>
<dbReference type="PROSITE" id="PS50850">
    <property type="entry name" value="MFS"/>
    <property type="match status" value="1"/>
</dbReference>
<evidence type="ECO:0000259" key="8">
    <source>
        <dbReference type="PROSITE" id="PS50850"/>
    </source>
</evidence>
<dbReference type="GO" id="GO:0005886">
    <property type="term" value="C:plasma membrane"/>
    <property type="evidence" value="ECO:0007669"/>
    <property type="project" value="TreeGrafter"/>
</dbReference>
<dbReference type="OrthoDB" id="3437016at2759"/>
<dbReference type="Pfam" id="PF07690">
    <property type="entry name" value="MFS_1"/>
    <property type="match status" value="1"/>
</dbReference>
<evidence type="ECO:0000256" key="7">
    <source>
        <dbReference type="SAM" id="Phobius"/>
    </source>
</evidence>
<evidence type="ECO:0000256" key="1">
    <source>
        <dbReference type="ARBA" id="ARBA00004127"/>
    </source>
</evidence>
<feature type="transmembrane region" description="Helical" evidence="7">
    <location>
        <begin position="388"/>
        <end position="409"/>
    </location>
</feature>
<feature type="transmembrane region" description="Helical" evidence="7">
    <location>
        <begin position="210"/>
        <end position="232"/>
    </location>
</feature>
<keyword evidence="3 7" id="KW-0812">Transmembrane</keyword>
<dbReference type="GO" id="GO:0000329">
    <property type="term" value="C:fungal-type vacuole membrane"/>
    <property type="evidence" value="ECO:0007669"/>
    <property type="project" value="TreeGrafter"/>
</dbReference>
<feature type="transmembrane region" description="Helical" evidence="7">
    <location>
        <begin position="181"/>
        <end position="204"/>
    </location>
</feature>
<dbReference type="Proteomes" id="UP000193467">
    <property type="component" value="Unassembled WGS sequence"/>
</dbReference>
<dbReference type="InParanoid" id="A0A1Y2FRV9"/>